<proteinExistence type="predicted"/>
<protein>
    <submittedName>
        <fullName evidence="1">Uncharacterized protein</fullName>
    </submittedName>
</protein>
<accession>A0ACB8W0S8</accession>
<comment type="caution">
    <text evidence="1">The sequence shown here is derived from an EMBL/GenBank/DDBJ whole genome shotgun (WGS) entry which is preliminary data.</text>
</comment>
<evidence type="ECO:0000313" key="1">
    <source>
        <dbReference type="EMBL" id="KAI3361285.1"/>
    </source>
</evidence>
<evidence type="ECO:0000313" key="2">
    <source>
        <dbReference type="Proteomes" id="UP000831701"/>
    </source>
</evidence>
<keyword evidence="2" id="KW-1185">Reference proteome</keyword>
<feature type="non-terminal residue" evidence="1">
    <location>
        <position position="203"/>
    </location>
</feature>
<dbReference type="EMBL" id="CM041546">
    <property type="protein sequence ID" value="KAI3361285.1"/>
    <property type="molecule type" value="Genomic_DNA"/>
</dbReference>
<gene>
    <name evidence="1" type="ORF">L3Q82_013460</name>
</gene>
<name>A0ACB8W0S8_9TELE</name>
<dbReference type="Proteomes" id="UP000831701">
    <property type="component" value="Chromosome 16"/>
</dbReference>
<organism evidence="1 2">
    <name type="scientific">Scortum barcoo</name>
    <name type="common">barcoo grunter</name>
    <dbReference type="NCBI Taxonomy" id="214431"/>
    <lineage>
        <taxon>Eukaryota</taxon>
        <taxon>Metazoa</taxon>
        <taxon>Chordata</taxon>
        <taxon>Craniata</taxon>
        <taxon>Vertebrata</taxon>
        <taxon>Euteleostomi</taxon>
        <taxon>Actinopterygii</taxon>
        <taxon>Neopterygii</taxon>
        <taxon>Teleostei</taxon>
        <taxon>Neoteleostei</taxon>
        <taxon>Acanthomorphata</taxon>
        <taxon>Eupercaria</taxon>
        <taxon>Centrarchiformes</taxon>
        <taxon>Terapontoidei</taxon>
        <taxon>Terapontidae</taxon>
        <taxon>Scortum</taxon>
    </lineage>
</organism>
<sequence length="203" mass="23210">MEEMLSPLRDECCIPYLDDILCYAHAFEEHVERLRKVLSALQGHGVKLRPKKCDLFRQEVRYVGRLVSAEGVRIDPKDLEAVYALRKEKPATVGDVRRIVGFLSYYRSYIQDFSRLANPIYELLQPKRNQEQSQGRCGGQKDFELPFVLHTDASDKGLGAVLYQSQGGKLRVIGYGSRTLTSAEKNYRLHSGKLEFLALKWAV</sequence>
<reference evidence="1" key="1">
    <citation type="submission" date="2022-04" db="EMBL/GenBank/DDBJ databases">
        <title>Jade perch genome.</title>
        <authorList>
            <person name="Chao B."/>
        </authorList>
    </citation>
    <scope>NUCLEOTIDE SEQUENCE</scope>
    <source>
        <strain evidence="1">CB-2022</strain>
    </source>
</reference>